<keyword evidence="4" id="KW-0274">FAD</keyword>
<evidence type="ECO:0000256" key="7">
    <source>
        <dbReference type="ARBA" id="ARBA00023027"/>
    </source>
</evidence>
<gene>
    <name evidence="12" type="primary">ndh</name>
    <name evidence="12" type="ordered locus">IALB_1765</name>
</gene>
<dbReference type="AlphaFoldDB" id="I0AKG5"/>
<comment type="similarity">
    <text evidence="1">Belongs to the NADH dehydrogenase family.</text>
</comment>
<evidence type="ECO:0000256" key="8">
    <source>
        <dbReference type="ARBA" id="ARBA00047599"/>
    </source>
</evidence>
<dbReference type="PATRIC" id="fig|945713.3.peg.1769"/>
<dbReference type="KEGG" id="ial:IALB_1765"/>
<dbReference type="SUPFAM" id="SSF51905">
    <property type="entry name" value="FAD/NAD(P)-binding domain"/>
    <property type="match status" value="1"/>
</dbReference>
<dbReference type="STRING" id="945713.IALB_1765"/>
<keyword evidence="7" id="KW-0520">NAD</keyword>
<dbReference type="OrthoDB" id="9805710at2"/>
<evidence type="ECO:0000256" key="4">
    <source>
        <dbReference type="ARBA" id="ARBA00022827"/>
    </source>
</evidence>
<evidence type="ECO:0000256" key="9">
    <source>
        <dbReference type="SAM" id="Phobius"/>
    </source>
</evidence>
<evidence type="ECO:0000313" key="13">
    <source>
        <dbReference type="Proteomes" id="UP000007394"/>
    </source>
</evidence>
<dbReference type="InterPro" id="IPR054585">
    <property type="entry name" value="NDH2-like_C"/>
</dbReference>
<keyword evidence="6" id="KW-0560">Oxidoreductase</keyword>
<reference evidence="12 13" key="1">
    <citation type="journal article" date="2012" name="Front. Microbiol.">
        <title>Complete genome of Ignavibacterium album, a metabolically versatile, flagellated, facultative anaerobe from the phylum Chlorobi.</title>
        <authorList>
            <person name="Liu Z."/>
            <person name="Frigaard N.-U."/>
            <person name="Vogl K."/>
            <person name="Iino T."/>
            <person name="Ohkuma M."/>
            <person name="Overmann J."/>
            <person name="Bryant D.A."/>
        </authorList>
    </citation>
    <scope>NUCLEOTIDE SEQUENCE [LARGE SCALE GENOMIC DNA]</scope>
    <source>
        <strain evidence="13">DSM 19864 / JCM 16511 / NBRC 101810 / Mat9-16</strain>
    </source>
</reference>
<keyword evidence="3" id="KW-0285">Flavoprotein</keyword>
<evidence type="ECO:0000313" key="12">
    <source>
        <dbReference type="EMBL" id="AFH49472.1"/>
    </source>
</evidence>
<evidence type="ECO:0000256" key="6">
    <source>
        <dbReference type="ARBA" id="ARBA00023002"/>
    </source>
</evidence>
<dbReference type="PANTHER" id="PTHR43706">
    <property type="entry name" value="NADH DEHYDROGENASE"/>
    <property type="match status" value="1"/>
</dbReference>
<name>I0AKG5_IGNAJ</name>
<dbReference type="EMBL" id="CP003418">
    <property type="protein sequence ID" value="AFH49472.1"/>
    <property type="molecule type" value="Genomic_DNA"/>
</dbReference>
<evidence type="ECO:0000259" key="10">
    <source>
        <dbReference type="Pfam" id="PF07992"/>
    </source>
</evidence>
<dbReference type="GO" id="GO:0050136">
    <property type="term" value="F:NADH dehydrogenase (quinone) (non-electrogenic) activity"/>
    <property type="evidence" value="ECO:0007669"/>
    <property type="project" value="UniProtKB-EC"/>
</dbReference>
<feature type="domain" description="FAD/NAD(P)-binding" evidence="10">
    <location>
        <begin position="4"/>
        <end position="320"/>
    </location>
</feature>
<keyword evidence="9" id="KW-0472">Membrane</keyword>
<evidence type="ECO:0000259" key="11">
    <source>
        <dbReference type="Pfam" id="PF22366"/>
    </source>
</evidence>
<dbReference type="HOGENOM" id="CLU_021377_7_1_10"/>
<evidence type="ECO:0000256" key="5">
    <source>
        <dbReference type="ARBA" id="ARBA00022946"/>
    </source>
</evidence>
<feature type="transmembrane region" description="Helical" evidence="9">
    <location>
        <begin position="364"/>
        <end position="384"/>
    </location>
</feature>
<dbReference type="Pfam" id="PF22366">
    <property type="entry name" value="NDH2_C"/>
    <property type="match status" value="1"/>
</dbReference>
<sequence length="411" mass="45892">MKKKILIIGAGFGGLTAAKNLADTEFEITLIDKTNHHLFQPLLYQVATAALSPSDIAVPIRSLLSDNKNIKVILDEVISIDKNNHIVNFKDSQLEFDYLIVAVGARHSYFGKNEWEQLAPGLKTLTDALVIREKIIEALELAEKETNHELMKKYLTFVIVGGGPTGVELAGAIAEIAKETMIKDYKNFRPEDTKVFLIEAMDRILSSFDKKLSEQAKEDLMNMGVEVKLNAKVENISQDGVHTNQEFIPSKTIIWAAGNQASPLLKSLNVETDRAGRVIVKKDCSIPGNPEIFLIGDAAHFEEENGNVLPGVAQVAIQQGKFVAEVIKNQIPPERRPSFRYKDKGTMATIGKAKAVAEIKGLKLSGVIAWLAWSIVHIFFLIGFRNRFRVMIEWIWYYITKRHGTRLIVGK</sequence>
<evidence type="ECO:0000256" key="3">
    <source>
        <dbReference type="ARBA" id="ARBA00022630"/>
    </source>
</evidence>
<dbReference type="eggNOG" id="COG1252">
    <property type="taxonomic scope" value="Bacteria"/>
</dbReference>
<dbReference type="Proteomes" id="UP000007394">
    <property type="component" value="Chromosome"/>
</dbReference>
<comment type="catalytic activity">
    <reaction evidence="8">
        <text>a quinone + NADH + H(+) = a quinol + NAD(+)</text>
        <dbReference type="Rhea" id="RHEA:46160"/>
        <dbReference type="ChEBI" id="CHEBI:15378"/>
        <dbReference type="ChEBI" id="CHEBI:24646"/>
        <dbReference type="ChEBI" id="CHEBI:57540"/>
        <dbReference type="ChEBI" id="CHEBI:57945"/>
        <dbReference type="ChEBI" id="CHEBI:132124"/>
        <dbReference type="EC" id="1.6.5.9"/>
    </reaction>
</comment>
<dbReference type="InterPro" id="IPR036188">
    <property type="entry name" value="FAD/NAD-bd_sf"/>
</dbReference>
<keyword evidence="5" id="KW-0809">Transit peptide</keyword>
<proteinExistence type="inferred from homology"/>
<dbReference type="InterPro" id="IPR045024">
    <property type="entry name" value="NDH-2"/>
</dbReference>
<dbReference type="RefSeq" id="WP_014560623.1">
    <property type="nucleotide sequence ID" value="NC_017464.1"/>
</dbReference>
<dbReference type="Gene3D" id="3.50.50.100">
    <property type="match status" value="1"/>
</dbReference>
<keyword evidence="9" id="KW-0812">Transmembrane</keyword>
<keyword evidence="13" id="KW-1185">Reference proteome</keyword>
<dbReference type="PRINTS" id="PR00368">
    <property type="entry name" value="FADPNR"/>
</dbReference>
<dbReference type="PANTHER" id="PTHR43706:SF47">
    <property type="entry name" value="EXTERNAL NADH-UBIQUINONE OXIDOREDUCTASE 1, MITOCHONDRIAL-RELATED"/>
    <property type="match status" value="1"/>
</dbReference>
<dbReference type="Pfam" id="PF07992">
    <property type="entry name" value="Pyr_redox_2"/>
    <property type="match status" value="1"/>
</dbReference>
<feature type="domain" description="External alternative NADH-ubiquinone oxidoreductase-like C-terminal" evidence="11">
    <location>
        <begin position="344"/>
        <end position="403"/>
    </location>
</feature>
<dbReference type="PRINTS" id="PR00411">
    <property type="entry name" value="PNDRDTASEI"/>
</dbReference>
<keyword evidence="9" id="KW-1133">Transmembrane helix</keyword>
<evidence type="ECO:0000256" key="1">
    <source>
        <dbReference type="ARBA" id="ARBA00005272"/>
    </source>
</evidence>
<protein>
    <recommendedName>
        <fullName evidence="2">NADH:ubiquinone reductase (non-electrogenic)</fullName>
        <ecNumber evidence="2">1.6.5.9</ecNumber>
    </recommendedName>
</protein>
<evidence type="ECO:0000256" key="2">
    <source>
        <dbReference type="ARBA" id="ARBA00012637"/>
    </source>
</evidence>
<dbReference type="InterPro" id="IPR023753">
    <property type="entry name" value="FAD/NAD-binding_dom"/>
</dbReference>
<dbReference type="EC" id="1.6.5.9" evidence="2"/>
<accession>I0AKG5</accession>
<organism evidence="12 13">
    <name type="scientific">Ignavibacterium album (strain DSM 19864 / JCM 16511 / NBRC 101810 / Mat9-16)</name>
    <dbReference type="NCBI Taxonomy" id="945713"/>
    <lineage>
        <taxon>Bacteria</taxon>
        <taxon>Pseudomonadati</taxon>
        <taxon>Ignavibacteriota</taxon>
        <taxon>Ignavibacteria</taxon>
        <taxon>Ignavibacteriales</taxon>
        <taxon>Ignavibacteriaceae</taxon>
        <taxon>Ignavibacterium</taxon>
    </lineage>
</organism>